<name>A0ABD3HJF5_9MARC</name>
<dbReference type="CDD" id="cd04590">
    <property type="entry name" value="CBS_pair_CorC_HlyC_assoc"/>
    <property type="match status" value="1"/>
</dbReference>
<dbReference type="SUPFAM" id="SSF54631">
    <property type="entry name" value="CBS-domain pair"/>
    <property type="match status" value="1"/>
</dbReference>
<evidence type="ECO:0000256" key="7">
    <source>
        <dbReference type="SAM" id="Phobius"/>
    </source>
</evidence>
<dbReference type="PANTHER" id="PTHR12064">
    <property type="entry name" value="METAL TRANSPORTER CNNM"/>
    <property type="match status" value="1"/>
</dbReference>
<proteinExistence type="predicted"/>
<accession>A0ABD3HJF5</accession>
<evidence type="ECO:0000256" key="1">
    <source>
        <dbReference type="ARBA" id="ARBA00004141"/>
    </source>
</evidence>
<organism evidence="9 10">
    <name type="scientific">Riccia sorocarpa</name>
    <dbReference type="NCBI Taxonomy" id="122646"/>
    <lineage>
        <taxon>Eukaryota</taxon>
        <taxon>Viridiplantae</taxon>
        <taxon>Streptophyta</taxon>
        <taxon>Embryophyta</taxon>
        <taxon>Marchantiophyta</taxon>
        <taxon>Marchantiopsida</taxon>
        <taxon>Marchantiidae</taxon>
        <taxon>Marchantiales</taxon>
        <taxon>Ricciaceae</taxon>
        <taxon>Riccia</taxon>
    </lineage>
</organism>
<keyword evidence="10" id="KW-1185">Reference proteome</keyword>
<feature type="domain" description="CNNM transmembrane" evidence="8">
    <location>
        <begin position="10"/>
        <end position="193"/>
    </location>
</feature>
<evidence type="ECO:0000256" key="2">
    <source>
        <dbReference type="ARBA" id="ARBA00022692"/>
    </source>
</evidence>
<comment type="caution">
    <text evidence="9">The sequence shown here is derived from an EMBL/GenBank/DDBJ whole genome shotgun (WGS) entry which is preliminary data.</text>
</comment>
<evidence type="ECO:0000256" key="3">
    <source>
        <dbReference type="ARBA" id="ARBA00022989"/>
    </source>
</evidence>
<dbReference type="PROSITE" id="PS51846">
    <property type="entry name" value="CNNM"/>
    <property type="match status" value="1"/>
</dbReference>
<evidence type="ECO:0000313" key="9">
    <source>
        <dbReference type="EMBL" id="KAL3691066.1"/>
    </source>
</evidence>
<evidence type="ECO:0000313" key="10">
    <source>
        <dbReference type="Proteomes" id="UP001633002"/>
    </source>
</evidence>
<feature type="transmembrane region" description="Helical" evidence="7">
    <location>
        <begin position="129"/>
        <end position="149"/>
    </location>
</feature>
<keyword evidence="2 5" id="KW-0812">Transmembrane</keyword>
<evidence type="ECO:0000256" key="5">
    <source>
        <dbReference type="PROSITE-ProRule" id="PRU01193"/>
    </source>
</evidence>
<reference evidence="9 10" key="1">
    <citation type="submission" date="2024-09" db="EMBL/GenBank/DDBJ databases">
        <title>Chromosome-scale assembly of Riccia sorocarpa.</title>
        <authorList>
            <person name="Paukszto L."/>
        </authorList>
    </citation>
    <scope>NUCLEOTIDE SEQUENCE [LARGE SCALE GENOMIC DNA]</scope>
    <source>
        <strain evidence="9">LP-2024</strain>
        <tissue evidence="9">Aerial parts of the thallus</tissue>
    </source>
</reference>
<dbReference type="InterPro" id="IPR046342">
    <property type="entry name" value="CBS_dom_sf"/>
</dbReference>
<dbReference type="AlphaFoldDB" id="A0ABD3HJF5"/>
<feature type="region of interest" description="Disordered" evidence="6">
    <location>
        <begin position="322"/>
        <end position="361"/>
    </location>
</feature>
<dbReference type="InterPro" id="IPR045095">
    <property type="entry name" value="ACDP"/>
</dbReference>
<feature type="compositionally biased region" description="Basic and acidic residues" evidence="6">
    <location>
        <begin position="389"/>
        <end position="409"/>
    </location>
</feature>
<keyword evidence="4 5" id="KW-0472">Membrane</keyword>
<feature type="compositionally biased region" description="Polar residues" evidence="6">
    <location>
        <begin position="492"/>
        <end position="501"/>
    </location>
</feature>
<dbReference type="InterPro" id="IPR044751">
    <property type="entry name" value="Ion_transp-like_CBS"/>
</dbReference>
<protein>
    <recommendedName>
        <fullName evidence="8">CNNM transmembrane domain-containing protein</fullName>
    </recommendedName>
</protein>
<sequence>MGHTIQQHCCKDTFWFYIGAIVGLLAFSGLMSGLTLGLMSLGLVDLEVIRKSGKPEDQRNAAKILPVVKDQHLLLVTLLLGNALAMEILPLFLDSVVSTYMAIILSVTLILLFGEILPQAVCSRHGLAVGAAMAPLVRVLIIIMFPVAYPLSKLLDCVLGKKHSILFGRAELRTLVEMHGYAAGKGGDLNHYETTIISGALTLTERTAGQVMTPISETLSMDVNSKLDRVTVAQVMGTGQNRIPVYSGKHNNIVGVVLASSLACHLFERPNEEVSITQLAIRKIPRVAEDMSLDDVLHEFQQSRSNMAVVVRYKNVPCNCKDSESTTNPAGDCDHHSVSYGNSAPSDEEDSGNCKQVEDKDKKNVYLPHKHLALDMRPVQTSPSYSTEVGDRHQEERTQPQLQHEKQKQEGVTYGKSEGVHPWVSWANEDGKVVGIITLEDVFQELLQEKTLGDGNCSVIDLFKPRISEQRLWSSKAPPRNTAEHPLERPPTTGTTPQNDRPSLALVPYARPRARYSFSAPGSPKRNSSVSALETANALQSAKRISPASAPGSPSHHHGSSGGVQIPVSLTCPRALARVRLGSRASVKDPSRPSVAVNSRIHIHRMIFSNSSSFKEHERGRTTPAEVRIDLQESGLLSQNVIIALAKLPKCLLGKLPKVY</sequence>
<feature type="region of interest" description="Disordered" evidence="6">
    <location>
        <begin position="471"/>
        <end position="503"/>
    </location>
</feature>
<dbReference type="EMBL" id="JBJQOH010000003">
    <property type="protein sequence ID" value="KAL3691066.1"/>
    <property type="molecule type" value="Genomic_DNA"/>
</dbReference>
<feature type="transmembrane region" description="Helical" evidence="7">
    <location>
        <begin position="99"/>
        <end position="117"/>
    </location>
</feature>
<keyword evidence="3 5" id="KW-1133">Transmembrane helix</keyword>
<dbReference type="PANTHER" id="PTHR12064:SF59">
    <property type="entry name" value="CNNM TRANSMEMBRANE DOMAIN-CONTAINING PROTEIN"/>
    <property type="match status" value="1"/>
</dbReference>
<evidence type="ECO:0000256" key="6">
    <source>
        <dbReference type="SAM" id="MobiDB-lite"/>
    </source>
</evidence>
<dbReference type="Pfam" id="PF01595">
    <property type="entry name" value="CNNM"/>
    <property type="match status" value="1"/>
</dbReference>
<dbReference type="GO" id="GO:0016020">
    <property type="term" value="C:membrane"/>
    <property type="evidence" value="ECO:0007669"/>
    <property type="project" value="UniProtKB-SubCell"/>
</dbReference>
<feature type="transmembrane region" description="Helical" evidence="7">
    <location>
        <begin position="14"/>
        <end position="44"/>
    </location>
</feature>
<feature type="region of interest" description="Disordered" evidence="6">
    <location>
        <begin position="516"/>
        <end position="566"/>
    </location>
</feature>
<gene>
    <name evidence="9" type="ORF">R1sor_004717</name>
</gene>
<evidence type="ECO:0000259" key="8">
    <source>
        <dbReference type="PROSITE" id="PS51846"/>
    </source>
</evidence>
<dbReference type="Gene3D" id="3.10.580.10">
    <property type="entry name" value="CBS-domain"/>
    <property type="match status" value="1"/>
</dbReference>
<comment type="subcellular location">
    <subcellularLocation>
        <location evidence="1">Membrane</location>
        <topology evidence="1">Multi-pass membrane protein</topology>
    </subcellularLocation>
</comment>
<feature type="region of interest" description="Disordered" evidence="6">
    <location>
        <begin position="376"/>
        <end position="414"/>
    </location>
</feature>
<dbReference type="Proteomes" id="UP001633002">
    <property type="component" value="Unassembled WGS sequence"/>
</dbReference>
<evidence type="ECO:0000256" key="4">
    <source>
        <dbReference type="ARBA" id="ARBA00023136"/>
    </source>
</evidence>
<feature type="compositionally biased region" description="Polar residues" evidence="6">
    <location>
        <begin position="525"/>
        <end position="540"/>
    </location>
</feature>
<dbReference type="InterPro" id="IPR002550">
    <property type="entry name" value="CNNM"/>
</dbReference>